<organism evidence="2 3">
    <name type="scientific">Pseudoalteromonas lipolytica</name>
    <dbReference type="NCBI Taxonomy" id="570156"/>
    <lineage>
        <taxon>Bacteria</taxon>
        <taxon>Pseudomonadati</taxon>
        <taxon>Pseudomonadota</taxon>
        <taxon>Gammaproteobacteria</taxon>
        <taxon>Alteromonadales</taxon>
        <taxon>Pseudoalteromonadaceae</taxon>
        <taxon>Pseudoalteromonas</taxon>
    </lineage>
</organism>
<evidence type="ECO:0000313" key="2">
    <source>
        <dbReference type="EMBL" id="KPM85514.1"/>
    </source>
</evidence>
<accession>A0A0P7EC22</accession>
<keyword evidence="1" id="KW-0812">Transmembrane</keyword>
<proteinExistence type="predicted"/>
<dbReference type="STRING" id="570156.AOG27_01650"/>
<evidence type="ECO:0000256" key="1">
    <source>
        <dbReference type="SAM" id="Phobius"/>
    </source>
</evidence>
<feature type="transmembrane region" description="Helical" evidence="1">
    <location>
        <begin position="31"/>
        <end position="54"/>
    </location>
</feature>
<keyword evidence="1" id="KW-1133">Transmembrane helix</keyword>
<name>A0A0P7EC22_9GAMM</name>
<gene>
    <name evidence="2" type="ORF">AOG27_01650</name>
</gene>
<dbReference type="OrthoDB" id="6638186at2"/>
<reference evidence="2 3" key="1">
    <citation type="submission" date="2015-09" db="EMBL/GenBank/DDBJ databases">
        <title>Draft Genome Sequence of Pseudoalteromonas lipolytica UCD-48B.</title>
        <authorList>
            <person name="Krusor M."/>
            <person name="Coil D.A."/>
            <person name="Lang J.M."/>
            <person name="Eisen J.A."/>
            <person name="Alexiev A."/>
        </authorList>
    </citation>
    <scope>NUCLEOTIDE SEQUENCE [LARGE SCALE GENOMIC DNA]</scope>
    <source>
        <strain evidence="2 3">UCD-48B</strain>
    </source>
</reference>
<comment type="caution">
    <text evidence="2">The sequence shown here is derived from an EMBL/GenBank/DDBJ whole genome shotgun (WGS) entry which is preliminary data.</text>
</comment>
<dbReference type="AlphaFoldDB" id="A0A0P7EC22"/>
<dbReference type="Proteomes" id="UP000050378">
    <property type="component" value="Unassembled WGS sequence"/>
</dbReference>
<feature type="transmembrane region" description="Helical" evidence="1">
    <location>
        <begin position="117"/>
        <end position="144"/>
    </location>
</feature>
<keyword evidence="1" id="KW-0472">Membrane</keyword>
<protein>
    <submittedName>
        <fullName evidence="2">Uncharacterized protein</fullName>
    </submittedName>
</protein>
<evidence type="ECO:0000313" key="3">
    <source>
        <dbReference type="Proteomes" id="UP000050378"/>
    </source>
</evidence>
<dbReference type="PATRIC" id="fig|570156.3.peg.326"/>
<dbReference type="EMBL" id="LJTC01000001">
    <property type="protein sequence ID" value="KPM85514.1"/>
    <property type="molecule type" value="Genomic_DNA"/>
</dbReference>
<sequence length="164" mass="18402">MKYTIAVLAVLSFILVYFFSANLVSTEIKDILSGLLSISAAVLTISGLWLAILYPEAVRDLAKEKIASSEETYNVKVVEKLVICIVSSAFIMAFVVLRGLIYSFYSPGYNLSIDQYLNFFGLWVLVFAIFMQLLTFFVVITLCLDFASKLHDLLEDKKGKDDLL</sequence>
<dbReference type="RefSeq" id="WP_054551269.1">
    <property type="nucleotide sequence ID" value="NZ_LJTC01000001.1"/>
</dbReference>
<feature type="transmembrane region" description="Helical" evidence="1">
    <location>
        <begin position="81"/>
        <end position="105"/>
    </location>
</feature>